<reference evidence="2" key="2">
    <citation type="submission" date="2019-05" db="EMBL/GenBank/DDBJ databases">
        <title>Unravelling the molecular evolution of spider venoms.</title>
        <authorList>
            <person name="Pineda S."/>
        </authorList>
    </citation>
    <scope>NUCLEOTIDE SEQUENCE</scope>
</reference>
<evidence type="ECO:0000313" key="2">
    <source>
        <dbReference type="EMBL" id="SNX36310.1"/>
    </source>
</evidence>
<keyword evidence="1" id="KW-0732">Signal</keyword>
<sequence length="96" mass="10647">MKFVLSLVFMAVILFALVSADAPEVENGAMDFPGIARESCAGPSEKCKDLECCEPEKYRCLCDVGDDDSCTCAFILLLIERLQICLHIEEKNHCVE</sequence>
<feature type="signal peptide" evidence="1">
    <location>
        <begin position="1"/>
        <end position="20"/>
    </location>
</feature>
<protein>
    <submittedName>
        <fullName evidence="2">U27-Sparatoxin-Hju1e_1</fullName>
    </submittedName>
</protein>
<accession>A0A4Q8K9C8</accession>
<organism evidence="2">
    <name type="scientific">Heteropoda jugulans</name>
    <dbReference type="NCBI Taxonomy" id="1358901"/>
    <lineage>
        <taxon>Eukaryota</taxon>
        <taxon>Metazoa</taxon>
        <taxon>Ecdysozoa</taxon>
        <taxon>Arthropoda</taxon>
        <taxon>Chelicerata</taxon>
        <taxon>Arachnida</taxon>
        <taxon>Araneae</taxon>
        <taxon>Araneomorphae</taxon>
        <taxon>Entelegynae</taxon>
        <taxon>Dionycha</taxon>
        <taxon>Sparassidae</taxon>
        <taxon>Heteropoda</taxon>
    </lineage>
</organism>
<dbReference type="AlphaFoldDB" id="A0A4Q8K9C8"/>
<evidence type="ECO:0000256" key="1">
    <source>
        <dbReference type="SAM" id="SignalP"/>
    </source>
</evidence>
<reference evidence="2" key="1">
    <citation type="submission" date="2017-05" db="EMBL/GenBank/DDBJ databases">
        <authorList>
            <person name="QRISCLOUD D."/>
        </authorList>
    </citation>
    <scope>NUCLEOTIDE SEQUENCE</scope>
</reference>
<name>A0A4Q8K9C8_9ARAC</name>
<feature type="chain" id="PRO_5020764789" evidence="1">
    <location>
        <begin position="21"/>
        <end position="96"/>
    </location>
</feature>
<proteinExistence type="predicted"/>
<dbReference type="EMBL" id="HAHI01000419">
    <property type="protein sequence ID" value="SNX36310.1"/>
    <property type="molecule type" value="Transcribed_RNA"/>
</dbReference>